<keyword evidence="3" id="KW-0489">Methyltransferase</keyword>
<evidence type="ECO:0000313" key="4">
    <source>
        <dbReference type="Proteomes" id="UP000188268"/>
    </source>
</evidence>
<evidence type="ECO:0000256" key="1">
    <source>
        <dbReference type="ARBA" id="ARBA00022691"/>
    </source>
</evidence>
<comment type="caution">
    <text evidence="3">The sequence shown here is derived from an EMBL/GenBank/DDBJ whole genome shotgun (WGS) entry which is preliminary data.</text>
</comment>
<dbReference type="GO" id="GO:0005634">
    <property type="term" value="C:nucleus"/>
    <property type="evidence" value="ECO:0007669"/>
    <property type="project" value="TreeGrafter"/>
</dbReference>
<dbReference type="OrthoDB" id="1710126at2759"/>
<dbReference type="Pfam" id="PF05185">
    <property type="entry name" value="PRMT5"/>
    <property type="match status" value="1"/>
</dbReference>
<dbReference type="GO" id="GO:0005829">
    <property type="term" value="C:cytosol"/>
    <property type="evidence" value="ECO:0007669"/>
    <property type="project" value="TreeGrafter"/>
</dbReference>
<evidence type="ECO:0000313" key="3">
    <source>
        <dbReference type="EMBL" id="OMP12339.1"/>
    </source>
</evidence>
<dbReference type="EMBL" id="AWWV01000126">
    <property type="protein sequence ID" value="OMP12339.1"/>
    <property type="molecule type" value="Genomic_DNA"/>
</dbReference>
<reference evidence="3 4" key="1">
    <citation type="submission" date="2013-09" db="EMBL/GenBank/DDBJ databases">
        <title>Corchorus capsularis genome sequencing.</title>
        <authorList>
            <person name="Alam M."/>
            <person name="Haque M.S."/>
            <person name="Islam M.S."/>
            <person name="Emdad E.M."/>
            <person name="Islam M.M."/>
            <person name="Ahmed B."/>
            <person name="Halim A."/>
            <person name="Hossen Q.M.M."/>
            <person name="Hossain M.Z."/>
            <person name="Ahmed R."/>
            <person name="Khan M.M."/>
            <person name="Islam R."/>
            <person name="Rashid M.M."/>
            <person name="Khan S.A."/>
            <person name="Rahman M.S."/>
            <person name="Alam M."/>
        </authorList>
    </citation>
    <scope>NUCLEOTIDE SEQUENCE [LARGE SCALE GENOMIC DNA]</scope>
    <source>
        <strain evidence="4">cv. CVL-1</strain>
        <tissue evidence="3">Whole seedling</tissue>
    </source>
</reference>
<feature type="domain" description="PRMT5 arginine-N-methyltransferase" evidence="2">
    <location>
        <begin position="120"/>
        <end position="186"/>
    </location>
</feature>
<dbReference type="GO" id="GO:0032259">
    <property type="term" value="P:methylation"/>
    <property type="evidence" value="ECO:0007669"/>
    <property type="project" value="UniProtKB-KW"/>
</dbReference>
<keyword evidence="1" id="KW-0949">S-adenosyl-L-methionine</keyword>
<gene>
    <name evidence="3" type="ORF">CCACVL1_00032</name>
</gene>
<sequence length="190" mass="21519">MPRLSIFLSSLSFPLFSFQEPRNPRLLCSFSAETLVFFFFFIVRHPYPPLAGFSRIPLLKSYDDSPDVDSDRLVSELSNLCFSSPLVMFYPSPQMSTLPSANSIERWFGVPVRAAILCTDPLMDNLEAQTYETFEKDSVKYIQYQRAICKALLDRVPDADISAVTTVLMVVGAGRGPLVRASLQAYFRFF</sequence>
<accession>A0A1R3KZ94</accession>
<dbReference type="Gramene" id="OMP12339">
    <property type="protein sequence ID" value="OMP12339"/>
    <property type="gene ID" value="CCACVL1_00032"/>
</dbReference>
<dbReference type="AlphaFoldDB" id="A0A1R3KZ94"/>
<protein>
    <submittedName>
        <fullName evidence="3">Protein arginine N-methyltransferase PRMT5</fullName>
    </submittedName>
</protein>
<dbReference type="InterPro" id="IPR035075">
    <property type="entry name" value="PRMT5"/>
</dbReference>
<dbReference type="Gene3D" id="3.40.50.150">
    <property type="entry name" value="Vaccinia Virus protein VP39"/>
    <property type="match status" value="1"/>
</dbReference>
<proteinExistence type="predicted"/>
<keyword evidence="4" id="KW-1185">Reference proteome</keyword>
<dbReference type="PANTHER" id="PTHR10738:SF0">
    <property type="entry name" value="PROTEIN ARGININE N-METHYLTRANSFERASE 5"/>
    <property type="match status" value="1"/>
</dbReference>
<dbReference type="GO" id="GO:0016274">
    <property type="term" value="F:protein-arginine N-methyltransferase activity"/>
    <property type="evidence" value="ECO:0007669"/>
    <property type="project" value="InterPro"/>
</dbReference>
<dbReference type="PANTHER" id="PTHR10738">
    <property type="entry name" value="PROTEIN ARGININE N-METHYLTRANSFERASE 5"/>
    <property type="match status" value="1"/>
</dbReference>
<organism evidence="3 4">
    <name type="scientific">Corchorus capsularis</name>
    <name type="common">Jute</name>
    <dbReference type="NCBI Taxonomy" id="210143"/>
    <lineage>
        <taxon>Eukaryota</taxon>
        <taxon>Viridiplantae</taxon>
        <taxon>Streptophyta</taxon>
        <taxon>Embryophyta</taxon>
        <taxon>Tracheophyta</taxon>
        <taxon>Spermatophyta</taxon>
        <taxon>Magnoliopsida</taxon>
        <taxon>eudicotyledons</taxon>
        <taxon>Gunneridae</taxon>
        <taxon>Pentapetalae</taxon>
        <taxon>rosids</taxon>
        <taxon>malvids</taxon>
        <taxon>Malvales</taxon>
        <taxon>Malvaceae</taxon>
        <taxon>Grewioideae</taxon>
        <taxon>Apeibeae</taxon>
        <taxon>Corchorus</taxon>
    </lineage>
</organism>
<dbReference type="InterPro" id="IPR029063">
    <property type="entry name" value="SAM-dependent_MTases_sf"/>
</dbReference>
<dbReference type="STRING" id="210143.A0A1R3KZ94"/>
<dbReference type="Proteomes" id="UP000188268">
    <property type="component" value="Unassembled WGS sequence"/>
</dbReference>
<dbReference type="InterPro" id="IPR025799">
    <property type="entry name" value="Arg_MeTrfase"/>
</dbReference>
<name>A0A1R3KZ94_COCAP</name>
<dbReference type="GO" id="GO:0006355">
    <property type="term" value="P:regulation of DNA-templated transcription"/>
    <property type="evidence" value="ECO:0007669"/>
    <property type="project" value="TreeGrafter"/>
</dbReference>
<keyword evidence="3" id="KW-0808">Transferase</keyword>
<evidence type="ECO:0000259" key="2">
    <source>
        <dbReference type="Pfam" id="PF05185"/>
    </source>
</evidence>